<evidence type="ECO:0000256" key="4">
    <source>
        <dbReference type="ARBA" id="ARBA00023004"/>
    </source>
</evidence>
<evidence type="ECO:0000313" key="12">
    <source>
        <dbReference type="Proteomes" id="UP000509513"/>
    </source>
</evidence>
<proteinExistence type="predicted"/>
<dbReference type="GO" id="GO:0051536">
    <property type="term" value="F:iron-sulfur cluster binding"/>
    <property type="evidence" value="ECO:0007669"/>
    <property type="project" value="UniProtKB-KW"/>
</dbReference>
<feature type="transmembrane region" description="Helical" evidence="7">
    <location>
        <begin position="428"/>
        <end position="447"/>
    </location>
</feature>
<dbReference type="InterPro" id="IPR017896">
    <property type="entry name" value="4Fe4S_Fe-S-bd"/>
</dbReference>
<keyword evidence="4" id="KW-0408">Iron</keyword>
<dbReference type="GO" id="GO:0005886">
    <property type="term" value="C:plasma membrane"/>
    <property type="evidence" value="ECO:0007669"/>
    <property type="project" value="UniProtKB-SubCell"/>
</dbReference>
<feature type="transmembrane region" description="Helical" evidence="7">
    <location>
        <begin position="308"/>
        <end position="329"/>
    </location>
</feature>
<evidence type="ECO:0000256" key="7">
    <source>
        <dbReference type="SAM" id="Phobius"/>
    </source>
</evidence>
<dbReference type="PROSITE" id="PS00198">
    <property type="entry name" value="4FE4S_FER_1"/>
    <property type="match status" value="1"/>
</dbReference>
<dbReference type="EMBL" id="VBUC01000044">
    <property type="protein sequence ID" value="TLS95547.1"/>
    <property type="molecule type" value="Genomic_DNA"/>
</dbReference>
<evidence type="ECO:0000313" key="10">
    <source>
        <dbReference type="EMBL" id="TLS95547.1"/>
    </source>
</evidence>
<feature type="transmembrane region" description="Helical" evidence="7">
    <location>
        <begin position="30"/>
        <end position="48"/>
    </location>
</feature>
<feature type="domain" description="4Fe-4S ferredoxin-type" evidence="8">
    <location>
        <begin position="140"/>
        <end position="179"/>
    </location>
</feature>
<feature type="transmembrane region" description="Helical" evidence="7">
    <location>
        <begin position="60"/>
        <end position="91"/>
    </location>
</feature>
<gene>
    <name evidence="9" type="ORF">ACBT_1419</name>
    <name evidence="10" type="ORF">FE247_10940</name>
</gene>
<evidence type="ECO:0000259" key="8">
    <source>
        <dbReference type="Pfam" id="PF12801"/>
    </source>
</evidence>
<keyword evidence="2" id="KW-1003">Cell membrane</keyword>
<keyword evidence="5" id="KW-0411">Iron-sulfur</keyword>
<name>A0A5J6RHC4_9BACT</name>
<feature type="transmembrane region" description="Helical" evidence="7">
    <location>
        <begin position="256"/>
        <end position="276"/>
    </location>
</feature>
<dbReference type="STRING" id="1442598.GCA_000522465_00982"/>
<feature type="transmembrane region" description="Helical" evidence="7">
    <location>
        <begin position="135"/>
        <end position="157"/>
    </location>
</feature>
<comment type="subcellular location">
    <subcellularLocation>
        <location evidence="1">Cell membrane</location>
    </subcellularLocation>
</comment>
<dbReference type="GO" id="GO:0046872">
    <property type="term" value="F:metal ion binding"/>
    <property type="evidence" value="ECO:0007669"/>
    <property type="project" value="UniProtKB-KW"/>
</dbReference>
<evidence type="ECO:0000313" key="9">
    <source>
        <dbReference type="EMBL" id="QKJ27325.1"/>
    </source>
</evidence>
<dbReference type="InterPro" id="IPR017900">
    <property type="entry name" value="4Fe4S_Fe_S_CS"/>
</dbReference>
<evidence type="ECO:0000256" key="5">
    <source>
        <dbReference type="ARBA" id="ARBA00023014"/>
    </source>
</evidence>
<evidence type="ECO:0000313" key="11">
    <source>
        <dbReference type="Proteomes" id="UP000305417"/>
    </source>
</evidence>
<dbReference type="AlphaFoldDB" id="A0A5J6RHC4"/>
<dbReference type="RefSeq" id="WP_024775112.1">
    <property type="nucleotide sequence ID" value="NZ_CP043857.1"/>
</dbReference>
<dbReference type="Proteomes" id="UP000305417">
    <property type="component" value="Unassembled WGS sequence"/>
</dbReference>
<keyword evidence="6 7" id="KW-0472">Membrane</keyword>
<organism evidence="9 12">
    <name type="scientific">Aliarcobacter cibarius</name>
    <dbReference type="NCBI Taxonomy" id="255507"/>
    <lineage>
        <taxon>Bacteria</taxon>
        <taxon>Pseudomonadati</taxon>
        <taxon>Campylobacterota</taxon>
        <taxon>Epsilonproteobacteria</taxon>
        <taxon>Campylobacterales</taxon>
        <taxon>Arcobacteraceae</taxon>
        <taxon>Aliarcobacter</taxon>
    </lineage>
</organism>
<reference evidence="9 12" key="2">
    <citation type="submission" date="2020-05" db="EMBL/GenBank/DDBJ databases">
        <title>Complete genome sequencing of Campylobacter and Arcobacter type strains.</title>
        <authorList>
            <person name="Miller W.G."/>
            <person name="Yee E."/>
        </authorList>
    </citation>
    <scope>NUCLEOTIDE SEQUENCE [LARGE SCALE GENOMIC DNA]</scope>
    <source>
        <strain evidence="9 12">LMG 21996</strain>
    </source>
</reference>
<dbReference type="PANTHER" id="PTHR30224">
    <property type="entry name" value="ELECTRON TRANSPORT PROTEIN"/>
    <property type="match status" value="1"/>
</dbReference>
<evidence type="ECO:0000256" key="1">
    <source>
        <dbReference type="ARBA" id="ARBA00004236"/>
    </source>
</evidence>
<keyword evidence="11" id="KW-1185">Reference proteome</keyword>
<feature type="transmembrane region" description="Helical" evidence="7">
    <location>
        <begin position="397"/>
        <end position="416"/>
    </location>
</feature>
<feature type="transmembrane region" description="Helical" evidence="7">
    <location>
        <begin position="112"/>
        <end position="129"/>
    </location>
</feature>
<feature type="transmembrane region" description="Helical" evidence="7">
    <location>
        <begin position="341"/>
        <end position="360"/>
    </location>
</feature>
<keyword evidence="7" id="KW-1133">Transmembrane helix</keyword>
<dbReference type="InterPro" id="IPR052378">
    <property type="entry name" value="NosR_regulator"/>
</dbReference>
<feature type="domain" description="4Fe-4S ferredoxin-type" evidence="8">
    <location>
        <begin position="59"/>
        <end position="102"/>
    </location>
</feature>
<dbReference type="EMBL" id="CP054051">
    <property type="protein sequence ID" value="QKJ27325.1"/>
    <property type="molecule type" value="Genomic_DNA"/>
</dbReference>
<evidence type="ECO:0000256" key="6">
    <source>
        <dbReference type="ARBA" id="ARBA00023136"/>
    </source>
</evidence>
<keyword evidence="7" id="KW-0812">Transmembrane</keyword>
<dbReference type="Pfam" id="PF12801">
    <property type="entry name" value="Fer4_5"/>
    <property type="match status" value="2"/>
</dbReference>
<sequence length="480" mass="56120">MENFIKRDKNDIFGIPFFNIIFKNRFFQRLIQIIVLFLFCYAIYFGIINPTKEENLFTTALFWGLFWPFFMVTTLATFGRIFCGVCPHGFIGKYITKFGLKKDMPKMLKNPLIGVLLLFFGWWFVYYMFPEFFKTPYSTAMMFLVMTVFAVIFYYIYDKMAYCKYICPIGTVTKVFSKVGFTKLETYKSECQSCRTFDCAKACSYDLKPFTFEKKNSMEDCTLCMDCASSCENVAFKFKKPSNTLFNKFKTSKAEVWALILLTAAISITMSFHHALSRSAIFEEFFWTKTARYFENIIDFGGIDTVGLFAFLYAVLISIFLSVGGIFIASKIMRVDFSNTFYTLGYAFAPLFIIGGLSHIGEFFFYSYASNIVNGFNQVFNLGFENMKPLATRKDEWVHIFNIFTHFGYIWAFVIMYFRLKLINTKRYLKLIAFPFASALIIFYMSLNFYKVYVFKTYGANVIHNHSNHQMKTETQKSIN</sequence>
<keyword evidence="3" id="KW-0479">Metal-binding</keyword>
<protein>
    <submittedName>
        <fullName evidence="10">4Fe-4S binding protein</fullName>
    </submittedName>
    <submittedName>
        <fullName evidence="9">Polyferredoxin-like protein</fullName>
    </submittedName>
</protein>
<dbReference type="KEGG" id="acib:ACBT_1419"/>
<evidence type="ECO:0000256" key="2">
    <source>
        <dbReference type="ARBA" id="ARBA00022475"/>
    </source>
</evidence>
<dbReference type="OrthoDB" id="9771372at2"/>
<evidence type="ECO:0000256" key="3">
    <source>
        <dbReference type="ARBA" id="ARBA00022723"/>
    </source>
</evidence>
<accession>A0A5J6RHC4</accession>
<reference evidence="10 11" key="1">
    <citation type="submission" date="2019-05" db="EMBL/GenBank/DDBJ databases">
        <title>Arcobacter cibarius and Arcobacter thereius providing challenges in identification an antibiotic susceptibility and Quinolone resistance.</title>
        <authorList>
            <person name="Busch A."/>
            <person name="Hanel I."/>
            <person name="Hotzel H."/>
            <person name="Tomaso H."/>
        </authorList>
    </citation>
    <scope>NUCLEOTIDE SEQUENCE [LARGE SCALE GENOMIC DNA]</scope>
    <source>
        <strain evidence="10 11">16CS0831-2</strain>
    </source>
</reference>
<dbReference type="SUPFAM" id="SSF54862">
    <property type="entry name" value="4Fe-4S ferredoxins"/>
    <property type="match status" value="1"/>
</dbReference>
<dbReference type="PANTHER" id="PTHR30224:SF4">
    <property type="entry name" value="ELECTRON TRANSPORT PROTEIN YCCM-RELATED"/>
    <property type="match status" value="1"/>
</dbReference>
<dbReference type="Proteomes" id="UP000509513">
    <property type="component" value="Chromosome"/>
</dbReference>